<sequence>MHLSSSSIDLSAYYQWIKQKREEDKADELERGESPHTSLTTRPFRLRPSRAQVCNSPRHSSEIIQFC</sequence>
<evidence type="ECO:0000313" key="3">
    <source>
        <dbReference type="WBParaSite" id="Csp11.Scaffold629.g12936.t1"/>
    </source>
</evidence>
<accession>A0A1I7TY17</accession>
<proteinExistence type="predicted"/>
<evidence type="ECO:0000256" key="1">
    <source>
        <dbReference type="SAM" id="MobiDB-lite"/>
    </source>
</evidence>
<name>A0A1I7TY17_9PELO</name>
<dbReference type="AlphaFoldDB" id="A0A1I7TY17"/>
<dbReference type="Proteomes" id="UP000095282">
    <property type="component" value="Unplaced"/>
</dbReference>
<organism evidence="2 3">
    <name type="scientific">Caenorhabditis tropicalis</name>
    <dbReference type="NCBI Taxonomy" id="1561998"/>
    <lineage>
        <taxon>Eukaryota</taxon>
        <taxon>Metazoa</taxon>
        <taxon>Ecdysozoa</taxon>
        <taxon>Nematoda</taxon>
        <taxon>Chromadorea</taxon>
        <taxon>Rhabditida</taxon>
        <taxon>Rhabditina</taxon>
        <taxon>Rhabditomorpha</taxon>
        <taxon>Rhabditoidea</taxon>
        <taxon>Rhabditidae</taxon>
        <taxon>Peloderinae</taxon>
        <taxon>Caenorhabditis</taxon>
    </lineage>
</organism>
<keyword evidence="2" id="KW-1185">Reference proteome</keyword>
<evidence type="ECO:0000313" key="2">
    <source>
        <dbReference type="Proteomes" id="UP000095282"/>
    </source>
</evidence>
<feature type="compositionally biased region" description="Basic and acidic residues" evidence="1">
    <location>
        <begin position="24"/>
        <end position="34"/>
    </location>
</feature>
<dbReference type="WBParaSite" id="Csp11.Scaffold629.g12936.t1">
    <property type="protein sequence ID" value="Csp11.Scaffold629.g12936.t1"/>
    <property type="gene ID" value="Csp11.Scaffold629.g12936"/>
</dbReference>
<reference evidence="3" key="1">
    <citation type="submission" date="2016-11" db="UniProtKB">
        <authorList>
            <consortium name="WormBaseParasite"/>
        </authorList>
    </citation>
    <scope>IDENTIFICATION</scope>
</reference>
<feature type="region of interest" description="Disordered" evidence="1">
    <location>
        <begin position="24"/>
        <end position="44"/>
    </location>
</feature>
<protein>
    <submittedName>
        <fullName evidence="3">Uncharacterized protein</fullName>
    </submittedName>
</protein>